<dbReference type="KEGG" id="sxa:FMM02_02975"/>
<gene>
    <name evidence="6" type="ORF">FMM02_02975</name>
</gene>
<protein>
    <recommendedName>
        <fullName evidence="1">anthranilate synthase</fullName>
        <ecNumber evidence="1">4.1.3.27</ecNumber>
    </recommendedName>
</protein>
<dbReference type="PRINTS" id="PR00097">
    <property type="entry name" value="ANTSNTHASEII"/>
</dbReference>
<dbReference type="GO" id="GO:0000162">
    <property type="term" value="P:L-tryptophan biosynthetic process"/>
    <property type="evidence" value="ECO:0007669"/>
    <property type="project" value="TreeGrafter"/>
</dbReference>
<dbReference type="AlphaFoldDB" id="A0A516IQ25"/>
<dbReference type="Pfam" id="PF00117">
    <property type="entry name" value="GATase"/>
    <property type="match status" value="1"/>
</dbReference>
<dbReference type="GO" id="GO:0004048">
    <property type="term" value="F:anthranilate phosphoribosyltransferase activity"/>
    <property type="evidence" value="ECO:0007669"/>
    <property type="project" value="TreeGrafter"/>
</dbReference>
<evidence type="ECO:0000256" key="3">
    <source>
        <dbReference type="ARBA" id="ARBA00023239"/>
    </source>
</evidence>
<dbReference type="Gene3D" id="3.40.50.880">
    <property type="match status" value="1"/>
</dbReference>
<organism evidence="6 7">
    <name type="scientific">Sphingomonas xanthus</name>
    <dbReference type="NCBI Taxonomy" id="2594473"/>
    <lineage>
        <taxon>Bacteria</taxon>
        <taxon>Pseudomonadati</taxon>
        <taxon>Pseudomonadota</taxon>
        <taxon>Alphaproteobacteria</taxon>
        <taxon>Sphingomonadales</taxon>
        <taxon>Sphingomonadaceae</taxon>
        <taxon>Sphingomonas</taxon>
    </lineage>
</organism>
<dbReference type="InterPro" id="IPR050472">
    <property type="entry name" value="Anth_synth/Amidotransfase"/>
</dbReference>
<comment type="catalytic activity">
    <reaction evidence="4">
        <text>chorismate + L-glutamine = anthranilate + pyruvate + L-glutamate + H(+)</text>
        <dbReference type="Rhea" id="RHEA:21732"/>
        <dbReference type="ChEBI" id="CHEBI:15361"/>
        <dbReference type="ChEBI" id="CHEBI:15378"/>
        <dbReference type="ChEBI" id="CHEBI:16567"/>
        <dbReference type="ChEBI" id="CHEBI:29748"/>
        <dbReference type="ChEBI" id="CHEBI:29985"/>
        <dbReference type="ChEBI" id="CHEBI:58359"/>
        <dbReference type="EC" id="4.1.3.27"/>
    </reaction>
</comment>
<feature type="domain" description="Glutamine amidotransferase" evidence="5">
    <location>
        <begin position="16"/>
        <end position="96"/>
    </location>
</feature>
<proteinExistence type="predicted"/>
<sequence length="107" mass="11055">MRAYSFSTPGSSGVILLVDNRDSFTFNLAGAFRSAGAEVVVVRNSIAAGEALYRATRLGASIMLSPGPGAPCDAGCCIELVRQAKGLVPVIGSCLGPRRSSPRRAGR</sequence>
<dbReference type="PANTHER" id="PTHR43418:SF2">
    <property type="entry name" value="BIFUNCTIONAL PROTEIN TRPGD"/>
    <property type="match status" value="1"/>
</dbReference>
<reference evidence="6 7" key="1">
    <citation type="submission" date="2019-07" db="EMBL/GenBank/DDBJ databases">
        <title>Sphingomonas AE3 Genome sequencing and assembly.</title>
        <authorList>
            <person name="Kim H."/>
        </authorList>
    </citation>
    <scope>NUCLEOTIDE SEQUENCE [LARGE SCALE GENOMIC DNA]</scope>
    <source>
        <strain evidence="6 7">AE3</strain>
    </source>
</reference>
<name>A0A516IQ25_9SPHN</name>
<dbReference type="EMBL" id="CP041659">
    <property type="protein sequence ID" value="QDP19011.1"/>
    <property type="molecule type" value="Genomic_DNA"/>
</dbReference>
<evidence type="ECO:0000256" key="2">
    <source>
        <dbReference type="ARBA" id="ARBA00022962"/>
    </source>
</evidence>
<evidence type="ECO:0000259" key="5">
    <source>
        <dbReference type="Pfam" id="PF00117"/>
    </source>
</evidence>
<evidence type="ECO:0000313" key="6">
    <source>
        <dbReference type="EMBL" id="QDP19011.1"/>
    </source>
</evidence>
<dbReference type="GO" id="GO:0002047">
    <property type="term" value="P:phenazine biosynthetic process"/>
    <property type="evidence" value="ECO:0007669"/>
    <property type="project" value="TreeGrafter"/>
</dbReference>
<evidence type="ECO:0000256" key="4">
    <source>
        <dbReference type="ARBA" id="ARBA00047683"/>
    </source>
</evidence>
<dbReference type="EC" id="4.1.3.27" evidence="1"/>
<dbReference type="InterPro" id="IPR029062">
    <property type="entry name" value="Class_I_gatase-like"/>
</dbReference>
<dbReference type="InterPro" id="IPR017926">
    <property type="entry name" value="GATASE"/>
</dbReference>
<evidence type="ECO:0000256" key="1">
    <source>
        <dbReference type="ARBA" id="ARBA00012266"/>
    </source>
</evidence>
<dbReference type="PANTHER" id="PTHR43418">
    <property type="entry name" value="MULTIFUNCTIONAL TRYPTOPHAN BIOSYNTHESIS PROTEIN-RELATED"/>
    <property type="match status" value="1"/>
</dbReference>
<keyword evidence="2" id="KW-0315">Glutamine amidotransferase</keyword>
<accession>A0A516IQ25</accession>
<dbReference type="Proteomes" id="UP000321857">
    <property type="component" value="Chromosome"/>
</dbReference>
<keyword evidence="3" id="KW-0456">Lyase</keyword>
<evidence type="ECO:0000313" key="7">
    <source>
        <dbReference type="Proteomes" id="UP000321857"/>
    </source>
</evidence>
<dbReference type="SUPFAM" id="SSF52317">
    <property type="entry name" value="Class I glutamine amidotransferase-like"/>
    <property type="match status" value="1"/>
</dbReference>
<dbReference type="GO" id="GO:0005829">
    <property type="term" value="C:cytosol"/>
    <property type="evidence" value="ECO:0007669"/>
    <property type="project" value="TreeGrafter"/>
</dbReference>
<dbReference type="GO" id="GO:0004049">
    <property type="term" value="F:anthranilate synthase activity"/>
    <property type="evidence" value="ECO:0007669"/>
    <property type="project" value="UniProtKB-EC"/>
</dbReference>
<keyword evidence="7" id="KW-1185">Reference proteome</keyword>
<dbReference type="PROSITE" id="PS51273">
    <property type="entry name" value="GATASE_TYPE_1"/>
    <property type="match status" value="1"/>
</dbReference>
<dbReference type="OrthoDB" id="9803598at2"/>